<evidence type="ECO:0000256" key="1">
    <source>
        <dbReference type="ARBA" id="ARBA00004651"/>
    </source>
</evidence>
<evidence type="ECO:0000256" key="3">
    <source>
        <dbReference type="ARBA" id="ARBA00022448"/>
    </source>
</evidence>
<accession>A0ABZ0X6B4</accession>
<reference evidence="11 12" key="1">
    <citation type="submission" date="2023-11" db="EMBL/GenBank/DDBJ databases">
        <title>MicrobeMod: A computational toolkit for identifying prokaryotic methylation and restriction-modification with nanopore sequencing.</title>
        <authorList>
            <person name="Crits-Christoph A."/>
            <person name="Kang S.C."/>
            <person name="Lee H."/>
            <person name="Ostrov N."/>
        </authorList>
    </citation>
    <scope>NUCLEOTIDE SEQUENCE [LARGE SCALE GENOMIC DNA]</scope>
    <source>
        <strain evidence="11 12">DSMZ 16071</strain>
    </source>
</reference>
<keyword evidence="4 10" id="KW-1003">Cell membrane</keyword>
<feature type="transmembrane region" description="Helical" evidence="10">
    <location>
        <begin position="16"/>
        <end position="37"/>
    </location>
</feature>
<keyword evidence="10" id="KW-0997">Cell inner membrane</keyword>
<dbReference type="InterPro" id="IPR036019">
    <property type="entry name" value="MscL_channel"/>
</dbReference>
<sequence length="135" mass="14702">MGMVSEFKKFAMKGNVVDMAVGIIIGGAFGKIVSSFVNDVLMPPLGILLGGMDFKDLAFTIKEASGEQAAVTLNYGSFIQTAVDFIIIAFAIFMMIKAMNRLSKKEEKKPAAPPKPSAEQELLTEIRDLLKQDRV</sequence>
<dbReference type="InterPro" id="IPR001185">
    <property type="entry name" value="MS_channel"/>
</dbReference>
<evidence type="ECO:0000256" key="4">
    <source>
        <dbReference type="ARBA" id="ARBA00022475"/>
    </source>
</evidence>
<name>A0ABZ0X6B4_9GAMM</name>
<keyword evidence="3 10" id="KW-0813">Transport</keyword>
<keyword evidence="5 10" id="KW-0812">Transmembrane</keyword>
<dbReference type="NCBIfam" id="TIGR00220">
    <property type="entry name" value="mscL"/>
    <property type="match status" value="1"/>
</dbReference>
<dbReference type="InterPro" id="IPR037673">
    <property type="entry name" value="MSC/AndL"/>
</dbReference>
<evidence type="ECO:0000256" key="9">
    <source>
        <dbReference type="ARBA" id="ARBA00023303"/>
    </source>
</evidence>
<comment type="similarity">
    <text evidence="2 10">Belongs to the MscL family.</text>
</comment>
<keyword evidence="8 10" id="KW-0472">Membrane</keyword>
<comment type="subcellular location">
    <subcellularLocation>
        <location evidence="10">Cell inner membrane</location>
        <topology evidence="10">Multi-pass membrane protein</topology>
    </subcellularLocation>
    <subcellularLocation>
        <location evidence="1">Cell membrane</location>
        <topology evidence="1">Multi-pass membrane protein</topology>
    </subcellularLocation>
</comment>
<evidence type="ECO:0000256" key="8">
    <source>
        <dbReference type="ARBA" id="ARBA00023136"/>
    </source>
</evidence>
<evidence type="ECO:0000256" key="2">
    <source>
        <dbReference type="ARBA" id="ARBA00007254"/>
    </source>
</evidence>
<dbReference type="PANTHER" id="PTHR30266:SF2">
    <property type="entry name" value="LARGE-CONDUCTANCE MECHANOSENSITIVE CHANNEL"/>
    <property type="match status" value="1"/>
</dbReference>
<dbReference type="Gene3D" id="1.10.1200.120">
    <property type="entry name" value="Large-conductance mechanosensitive channel, MscL, domain 1"/>
    <property type="match status" value="1"/>
</dbReference>
<evidence type="ECO:0000256" key="6">
    <source>
        <dbReference type="ARBA" id="ARBA00022989"/>
    </source>
</evidence>
<comment type="subunit">
    <text evidence="10">Homopentamer.</text>
</comment>
<evidence type="ECO:0000256" key="5">
    <source>
        <dbReference type="ARBA" id="ARBA00022692"/>
    </source>
</evidence>
<dbReference type="InterPro" id="IPR019823">
    <property type="entry name" value="Mechanosensitive_channel_CS"/>
</dbReference>
<dbReference type="PROSITE" id="PS01327">
    <property type="entry name" value="MSCL"/>
    <property type="match status" value="1"/>
</dbReference>
<dbReference type="PANTHER" id="PTHR30266">
    <property type="entry name" value="MECHANOSENSITIVE CHANNEL MSCL"/>
    <property type="match status" value="1"/>
</dbReference>
<evidence type="ECO:0000313" key="11">
    <source>
        <dbReference type="EMBL" id="WQG86146.1"/>
    </source>
</evidence>
<evidence type="ECO:0000256" key="7">
    <source>
        <dbReference type="ARBA" id="ARBA00023065"/>
    </source>
</evidence>
<dbReference type="NCBIfam" id="NF001843">
    <property type="entry name" value="PRK00567.1-4"/>
    <property type="match status" value="1"/>
</dbReference>
<dbReference type="Pfam" id="PF01741">
    <property type="entry name" value="MscL"/>
    <property type="match status" value="1"/>
</dbReference>
<feature type="transmembrane region" description="Helical" evidence="10">
    <location>
        <begin position="75"/>
        <end position="96"/>
    </location>
</feature>
<proteinExistence type="inferred from homology"/>
<gene>
    <name evidence="10 11" type="primary">mscL</name>
    <name evidence="11" type="ORF">SR900_04450</name>
</gene>
<dbReference type="EMBL" id="CP140158">
    <property type="protein sequence ID" value="WQG86146.1"/>
    <property type="molecule type" value="Genomic_DNA"/>
</dbReference>
<dbReference type="Proteomes" id="UP001324185">
    <property type="component" value="Chromosome"/>
</dbReference>
<keyword evidence="7 10" id="KW-0406">Ion transport</keyword>
<dbReference type="HAMAP" id="MF_00115">
    <property type="entry name" value="MscL"/>
    <property type="match status" value="1"/>
</dbReference>
<dbReference type="PRINTS" id="PR01264">
    <property type="entry name" value="MECHCHANNEL"/>
</dbReference>
<keyword evidence="9 10" id="KW-0407">Ion channel</keyword>
<keyword evidence="12" id="KW-1185">Reference proteome</keyword>
<evidence type="ECO:0000256" key="10">
    <source>
        <dbReference type="HAMAP-Rule" id="MF_00115"/>
    </source>
</evidence>
<dbReference type="SUPFAM" id="SSF81330">
    <property type="entry name" value="Gated mechanosensitive channel"/>
    <property type="match status" value="1"/>
</dbReference>
<dbReference type="RefSeq" id="WP_018624174.1">
    <property type="nucleotide sequence ID" value="NZ_CP140158.1"/>
</dbReference>
<organism evidence="11 12">
    <name type="scientific">Kangiella aquimarina</name>
    <dbReference type="NCBI Taxonomy" id="261965"/>
    <lineage>
        <taxon>Bacteria</taxon>
        <taxon>Pseudomonadati</taxon>
        <taxon>Pseudomonadota</taxon>
        <taxon>Gammaproteobacteria</taxon>
        <taxon>Kangiellales</taxon>
        <taxon>Kangiellaceae</taxon>
        <taxon>Kangiella</taxon>
    </lineage>
</organism>
<keyword evidence="6 10" id="KW-1133">Transmembrane helix</keyword>
<protein>
    <recommendedName>
        <fullName evidence="10">Large-conductance mechanosensitive channel</fullName>
    </recommendedName>
</protein>
<comment type="function">
    <text evidence="10">Channel that opens in response to stretch forces in the membrane lipid bilayer. May participate in the regulation of osmotic pressure changes within the cell.</text>
</comment>
<evidence type="ECO:0000313" key="12">
    <source>
        <dbReference type="Proteomes" id="UP001324185"/>
    </source>
</evidence>